<dbReference type="Pfam" id="PF00781">
    <property type="entry name" value="DAGK_cat"/>
    <property type="match status" value="1"/>
</dbReference>
<accession>A0A9W4W2V8</accession>
<dbReference type="InterPro" id="IPR017438">
    <property type="entry name" value="ATP-NAD_kinase_N"/>
</dbReference>
<dbReference type="InterPro" id="IPR045540">
    <property type="entry name" value="YegS/DAGK_C"/>
</dbReference>
<reference evidence="6 9" key="1">
    <citation type="submission" date="2022-07" db="EMBL/GenBank/DDBJ databases">
        <authorList>
            <person name="Criscuolo A."/>
        </authorList>
    </citation>
    <scope>NUCLEOTIDE SEQUENCE</scope>
    <source>
        <strain evidence="9">CIP 111951</strain>
        <strain evidence="6">CIP111854</strain>
        <strain evidence="7">CIP111951</strain>
    </source>
</reference>
<dbReference type="RefSeq" id="WP_261595020.1">
    <property type="nucleotide sequence ID" value="NZ_CAMAPC010000021.1"/>
</dbReference>
<evidence type="ECO:0000259" key="5">
    <source>
        <dbReference type="PROSITE" id="PS50146"/>
    </source>
</evidence>
<name>A0A9W4W2V8_9GAMM</name>
<dbReference type="Proteomes" id="UP001152485">
    <property type="component" value="Unassembled WGS sequence"/>
</dbReference>
<organism evidence="6 8">
    <name type="scientific">Pseudoalteromonas holothuriae</name>
    <dbReference type="NCBI Taxonomy" id="2963714"/>
    <lineage>
        <taxon>Bacteria</taxon>
        <taxon>Pseudomonadati</taxon>
        <taxon>Pseudomonadota</taxon>
        <taxon>Gammaproteobacteria</taxon>
        <taxon>Alteromonadales</taxon>
        <taxon>Pseudoalteromonadaceae</taxon>
        <taxon>Pseudoalteromonas</taxon>
    </lineage>
</organism>
<proteinExistence type="predicted"/>
<dbReference type="GO" id="GO:0004143">
    <property type="term" value="F:ATP-dependent diacylglycerol kinase activity"/>
    <property type="evidence" value="ECO:0007669"/>
    <property type="project" value="UniProtKB-EC"/>
</dbReference>
<dbReference type="InterPro" id="IPR050187">
    <property type="entry name" value="Lipid_Phosphate_FormReg"/>
</dbReference>
<sequence>MLVVVKPSRAKSTSAHIAWLKTQIACKKISCDWFYTSGHYELDVEKLRTLMCRHDLLVAIGGDGTINIAVNAIVGLDCQLAILPAGTGNDFTRQFKRTTKQWRQSLFLDRTRSIDVGQVNQRYFINVMGLGYSAYVVKKIERNETRHRFRYLWAGLSALLSYEGIIVQSAIDKTPQALMMLLFANGQYFAAGVCCSSNASPDDGLLRCIQFSPKTRWERVKVFLSMLFARHKKQPSVYSRNLTRFDIITPGLDIEADGEIIGKTPAQVSILHSAISLRV</sequence>
<comment type="caution">
    <text evidence="6">The sequence shown here is derived from an EMBL/GenBank/DDBJ whole genome shotgun (WGS) entry which is preliminary data.</text>
</comment>
<evidence type="ECO:0000256" key="1">
    <source>
        <dbReference type="ARBA" id="ARBA00022679"/>
    </source>
</evidence>
<dbReference type="GO" id="GO:0005524">
    <property type="term" value="F:ATP binding"/>
    <property type="evidence" value="ECO:0007669"/>
    <property type="project" value="UniProtKB-KW"/>
</dbReference>
<protein>
    <submittedName>
        <fullName evidence="6">Diacylglycerol kinase</fullName>
        <ecNumber evidence="6">2.7.1.107</ecNumber>
    </submittedName>
</protein>
<dbReference type="EC" id="2.7.1.107" evidence="6"/>
<evidence type="ECO:0000313" key="7">
    <source>
        <dbReference type="EMBL" id="CAH9067062.1"/>
    </source>
</evidence>
<evidence type="ECO:0000313" key="6">
    <source>
        <dbReference type="EMBL" id="CAH9065386.1"/>
    </source>
</evidence>
<dbReference type="Pfam" id="PF19279">
    <property type="entry name" value="YegS_C"/>
    <property type="match status" value="1"/>
</dbReference>
<evidence type="ECO:0000256" key="3">
    <source>
        <dbReference type="ARBA" id="ARBA00022777"/>
    </source>
</evidence>
<dbReference type="PROSITE" id="PS50146">
    <property type="entry name" value="DAGK"/>
    <property type="match status" value="1"/>
</dbReference>
<dbReference type="Proteomes" id="UP001152467">
    <property type="component" value="Unassembled WGS sequence"/>
</dbReference>
<evidence type="ECO:0000313" key="9">
    <source>
        <dbReference type="Proteomes" id="UP001152485"/>
    </source>
</evidence>
<evidence type="ECO:0000313" key="8">
    <source>
        <dbReference type="Proteomes" id="UP001152467"/>
    </source>
</evidence>
<keyword evidence="1 6" id="KW-0808">Transferase</keyword>
<dbReference type="Gene3D" id="3.40.50.10330">
    <property type="entry name" value="Probable inorganic polyphosphate/atp-NAD kinase, domain 1"/>
    <property type="match status" value="1"/>
</dbReference>
<dbReference type="PANTHER" id="PTHR12358">
    <property type="entry name" value="SPHINGOSINE KINASE"/>
    <property type="match status" value="1"/>
</dbReference>
<dbReference type="EMBL" id="CAMAPC010000021">
    <property type="protein sequence ID" value="CAH9065386.1"/>
    <property type="molecule type" value="Genomic_DNA"/>
</dbReference>
<dbReference type="PANTHER" id="PTHR12358:SF54">
    <property type="entry name" value="SPHINGOSINE KINASE RELATED PROTEIN"/>
    <property type="match status" value="1"/>
</dbReference>
<feature type="domain" description="DAGKc" evidence="5">
    <location>
        <begin position="44"/>
        <end position="123"/>
    </location>
</feature>
<dbReference type="InterPro" id="IPR016064">
    <property type="entry name" value="NAD/diacylglycerol_kinase_sf"/>
</dbReference>
<dbReference type="SUPFAM" id="SSF111331">
    <property type="entry name" value="NAD kinase/diacylglycerol kinase-like"/>
    <property type="match status" value="1"/>
</dbReference>
<gene>
    <name evidence="6" type="primary">dagK</name>
    <name evidence="6" type="ORF">PSECIP111854_03672</name>
    <name evidence="7" type="ORF">PSECIP111951_03700</name>
</gene>
<evidence type="ECO:0000256" key="2">
    <source>
        <dbReference type="ARBA" id="ARBA00022741"/>
    </source>
</evidence>
<dbReference type="EMBL" id="CAMAPD010000024">
    <property type="protein sequence ID" value="CAH9067062.1"/>
    <property type="molecule type" value="Genomic_DNA"/>
</dbReference>
<evidence type="ECO:0000256" key="4">
    <source>
        <dbReference type="ARBA" id="ARBA00022840"/>
    </source>
</evidence>
<keyword evidence="4" id="KW-0067">ATP-binding</keyword>
<dbReference type="Gene3D" id="2.60.200.40">
    <property type="match status" value="1"/>
</dbReference>
<keyword evidence="8" id="KW-1185">Reference proteome</keyword>
<keyword evidence="3 6" id="KW-0418">Kinase</keyword>
<keyword evidence="2" id="KW-0547">Nucleotide-binding</keyword>
<dbReference type="AlphaFoldDB" id="A0A9W4W2V8"/>
<dbReference type="InterPro" id="IPR001206">
    <property type="entry name" value="Diacylglycerol_kinase_cat_dom"/>
</dbReference>